<evidence type="ECO:0000313" key="1">
    <source>
        <dbReference type="EMBL" id="MPC31121.1"/>
    </source>
</evidence>
<accession>A0A5B7EAJ5</accession>
<dbReference type="EMBL" id="VSRR010002372">
    <property type="protein sequence ID" value="MPC31121.1"/>
    <property type="molecule type" value="Genomic_DNA"/>
</dbReference>
<organism evidence="1 2">
    <name type="scientific">Portunus trituberculatus</name>
    <name type="common">Swimming crab</name>
    <name type="synonym">Neptunus trituberculatus</name>
    <dbReference type="NCBI Taxonomy" id="210409"/>
    <lineage>
        <taxon>Eukaryota</taxon>
        <taxon>Metazoa</taxon>
        <taxon>Ecdysozoa</taxon>
        <taxon>Arthropoda</taxon>
        <taxon>Crustacea</taxon>
        <taxon>Multicrustacea</taxon>
        <taxon>Malacostraca</taxon>
        <taxon>Eumalacostraca</taxon>
        <taxon>Eucarida</taxon>
        <taxon>Decapoda</taxon>
        <taxon>Pleocyemata</taxon>
        <taxon>Brachyura</taxon>
        <taxon>Eubrachyura</taxon>
        <taxon>Portunoidea</taxon>
        <taxon>Portunidae</taxon>
        <taxon>Portuninae</taxon>
        <taxon>Portunus</taxon>
    </lineage>
</organism>
<proteinExistence type="predicted"/>
<sequence length="86" mass="9112">MVTGGLGGGYEGTGAGWAVTSEQWRALKLVLNKTHSHSHDSQYPAKEEVCVCVCVCVRPVVILLSSQQAPHVKLAVLIQALRSGSP</sequence>
<protein>
    <submittedName>
        <fullName evidence="1">Uncharacterized protein</fullName>
    </submittedName>
</protein>
<keyword evidence="2" id="KW-1185">Reference proteome</keyword>
<comment type="caution">
    <text evidence="1">The sequence shown here is derived from an EMBL/GenBank/DDBJ whole genome shotgun (WGS) entry which is preliminary data.</text>
</comment>
<name>A0A5B7EAJ5_PORTR</name>
<evidence type="ECO:0000313" key="2">
    <source>
        <dbReference type="Proteomes" id="UP000324222"/>
    </source>
</evidence>
<dbReference type="Proteomes" id="UP000324222">
    <property type="component" value="Unassembled WGS sequence"/>
</dbReference>
<dbReference type="AlphaFoldDB" id="A0A5B7EAJ5"/>
<gene>
    <name evidence="1" type="ORF">E2C01_024400</name>
</gene>
<reference evidence="1 2" key="1">
    <citation type="submission" date="2019-05" db="EMBL/GenBank/DDBJ databases">
        <title>Another draft genome of Portunus trituberculatus and its Hox gene families provides insights of decapod evolution.</title>
        <authorList>
            <person name="Jeong J.-H."/>
            <person name="Song I."/>
            <person name="Kim S."/>
            <person name="Choi T."/>
            <person name="Kim D."/>
            <person name="Ryu S."/>
            <person name="Kim W."/>
        </authorList>
    </citation>
    <scope>NUCLEOTIDE SEQUENCE [LARGE SCALE GENOMIC DNA]</scope>
    <source>
        <tissue evidence="1">Muscle</tissue>
    </source>
</reference>